<protein>
    <submittedName>
        <fullName evidence="1">Uncharacterized protein</fullName>
    </submittedName>
</protein>
<dbReference type="EMBL" id="CM064439">
    <property type="protein sequence ID" value="KAK3430958.1"/>
    <property type="molecule type" value="Genomic_DNA"/>
</dbReference>
<gene>
    <name evidence="1" type="ORF">EUGRSUZ_E02170</name>
</gene>
<proteinExistence type="predicted"/>
<evidence type="ECO:0000313" key="1">
    <source>
        <dbReference type="EMBL" id="KAK3430958.1"/>
    </source>
</evidence>
<keyword evidence="2" id="KW-1185">Reference proteome</keyword>
<sequence>MIVGRVRTGRLDDALKLFYEMPARDAICWNTMIKGCLDCGDLTTAEELFDEMPKPIVVERAERFFKQMPIRDITVWNAMLHGYFENARVDDAVKFFEQMPSRNVISWTSMIGGLDQNGKSEEALIVYERMFKSGVVSNPSTLTCALSAFANALSFPLDSWSRLCASLFTFYANCKQIEKATQVSYEAVYRNVVICMALLTGYGLNGRHEDGLKVFSDMMRTSVLPNQSSFVSALNSCCNLESLDRGKEVHVSTLKLQLGSDVFVGNSLVVMYNKCGAVGNAVVVCAQHGRGMWAMELFSQMIRGPVQPDEITLTGLLSSCSHFGIENTSIELKHEHYACMVDVLGRCGKLEEAEDFVRNMALKTNSKVWLALLSSCRMHSNLDLAERAENYILDLEPYCSAAYVLLSNFYASANRWGDVSRFRVTMRDKGIVKQPGRSWVTIKGQKHLFLSGDKSHPLSKDIY</sequence>
<accession>A0ACC3KXR6</accession>
<organism evidence="1 2">
    <name type="scientific">Eucalyptus grandis</name>
    <name type="common">Flooded gum</name>
    <dbReference type="NCBI Taxonomy" id="71139"/>
    <lineage>
        <taxon>Eukaryota</taxon>
        <taxon>Viridiplantae</taxon>
        <taxon>Streptophyta</taxon>
        <taxon>Embryophyta</taxon>
        <taxon>Tracheophyta</taxon>
        <taxon>Spermatophyta</taxon>
        <taxon>Magnoliopsida</taxon>
        <taxon>eudicotyledons</taxon>
        <taxon>Gunneridae</taxon>
        <taxon>Pentapetalae</taxon>
        <taxon>rosids</taxon>
        <taxon>malvids</taxon>
        <taxon>Myrtales</taxon>
        <taxon>Myrtaceae</taxon>
        <taxon>Myrtoideae</taxon>
        <taxon>Eucalypteae</taxon>
        <taxon>Eucalyptus</taxon>
    </lineage>
</organism>
<evidence type="ECO:0000313" key="2">
    <source>
        <dbReference type="Proteomes" id="UP000030711"/>
    </source>
</evidence>
<comment type="caution">
    <text evidence="1">The sequence shown here is derived from an EMBL/GenBank/DDBJ whole genome shotgun (WGS) entry which is preliminary data.</text>
</comment>
<dbReference type="Proteomes" id="UP000030711">
    <property type="component" value="Chromosome 5"/>
</dbReference>
<reference evidence="1 2" key="1">
    <citation type="journal article" date="2014" name="Nature">
        <title>The genome of Eucalyptus grandis.</title>
        <authorList>
            <person name="Myburg A.A."/>
            <person name="Grattapaglia D."/>
            <person name="Tuskan G.A."/>
            <person name="Hellsten U."/>
            <person name="Hayes R.D."/>
            <person name="Grimwood J."/>
            <person name="Jenkins J."/>
            <person name="Lindquist E."/>
            <person name="Tice H."/>
            <person name="Bauer D."/>
            <person name="Goodstein D.M."/>
            <person name="Dubchak I."/>
            <person name="Poliakov A."/>
            <person name="Mizrachi E."/>
            <person name="Kullan A.R."/>
            <person name="Hussey S.G."/>
            <person name="Pinard D."/>
            <person name="van der Merwe K."/>
            <person name="Singh P."/>
            <person name="van Jaarsveld I."/>
            <person name="Silva-Junior O.B."/>
            <person name="Togawa R.C."/>
            <person name="Pappas M.R."/>
            <person name="Faria D.A."/>
            <person name="Sansaloni C.P."/>
            <person name="Petroli C.D."/>
            <person name="Yang X."/>
            <person name="Ranjan P."/>
            <person name="Tschaplinski T.J."/>
            <person name="Ye C.Y."/>
            <person name="Li T."/>
            <person name="Sterck L."/>
            <person name="Vanneste K."/>
            <person name="Murat F."/>
            <person name="Soler M."/>
            <person name="Clemente H.S."/>
            <person name="Saidi N."/>
            <person name="Cassan-Wang H."/>
            <person name="Dunand C."/>
            <person name="Hefer C.A."/>
            <person name="Bornberg-Bauer E."/>
            <person name="Kersting A.R."/>
            <person name="Vining K."/>
            <person name="Amarasinghe V."/>
            <person name="Ranik M."/>
            <person name="Naithani S."/>
            <person name="Elser J."/>
            <person name="Boyd A.E."/>
            <person name="Liston A."/>
            <person name="Spatafora J.W."/>
            <person name="Dharmwardhana P."/>
            <person name="Raja R."/>
            <person name="Sullivan C."/>
            <person name="Romanel E."/>
            <person name="Alves-Ferreira M."/>
            <person name="Kulheim C."/>
            <person name="Foley W."/>
            <person name="Carocha V."/>
            <person name="Paiva J."/>
            <person name="Kudrna D."/>
            <person name="Brommonschenkel S.H."/>
            <person name="Pasquali G."/>
            <person name="Byrne M."/>
            <person name="Rigault P."/>
            <person name="Tibbits J."/>
            <person name="Spokevicius A."/>
            <person name="Jones R.C."/>
            <person name="Steane D.A."/>
            <person name="Vaillancourt R.E."/>
            <person name="Potts B.M."/>
            <person name="Joubert F."/>
            <person name="Barry K."/>
            <person name="Pappas G.J."/>
            <person name="Strauss S.H."/>
            <person name="Jaiswal P."/>
            <person name="Grima-Pettenati J."/>
            <person name="Salse J."/>
            <person name="Van de Peer Y."/>
            <person name="Rokhsar D.S."/>
            <person name="Schmutz J."/>
        </authorList>
    </citation>
    <scope>NUCLEOTIDE SEQUENCE [LARGE SCALE GENOMIC DNA]</scope>
    <source>
        <strain evidence="2">cv. BRASUZ1</strain>
        <tissue evidence="1">Leaf extractions</tissue>
    </source>
</reference>
<name>A0ACC3KXR6_EUCGR</name>